<evidence type="ECO:0000259" key="1">
    <source>
        <dbReference type="Pfam" id="PF18701"/>
    </source>
</evidence>
<protein>
    <recommendedName>
        <fullName evidence="1">DUF5641 domain-containing protein</fullName>
    </recommendedName>
</protein>
<dbReference type="PANTHER" id="PTHR47331:SF5">
    <property type="entry name" value="RIBONUCLEASE H"/>
    <property type="match status" value="1"/>
</dbReference>
<evidence type="ECO:0000313" key="3">
    <source>
        <dbReference type="Proteomes" id="UP001153954"/>
    </source>
</evidence>
<evidence type="ECO:0000313" key="2">
    <source>
        <dbReference type="EMBL" id="CAH2098606.1"/>
    </source>
</evidence>
<reference evidence="2" key="1">
    <citation type="submission" date="2022-03" db="EMBL/GenBank/DDBJ databases">
        <authorList>
            <person name="Tunstrom K."/>
        </authorList>
    </citation>
    <scope>NUCLEOTIDE SEQUENCE</scope>
</reference>
<dbReference type="AlphaFoldDB" id="A0AAU9UHV4"/>
<organism evidence="2 3">
    <name type="scientific">Euphydryas editha</name>
    <name type="common">Edith's checkerspot</name>
    <dbReference type="NCBI Taxonomy" id="104508"/>
    <lineage>
        <taxon>Eukaryota</taxon>
        <taxon>Metazoa</taxon>
        <taxon>Ecdysozoa</taxon>
        <taxon>Arthropoda</taxon>
        <taxon>Hexapoda</taxon>
        <taxon>Insecta</taxon>
        <taxon>Pterygota</taxon>
        <taxon>Neoptera</taxon>
        <taxon>Endopterygota</taxon>
        <taxon>Lepidoptera</taxon>
        <taxon>Glossata</taxon>
        <taxon>Ditrysia</taxon>
        <taxon>Papilionoidea</taxon>
        <taxon>Nymphalidae</taxon>
        <taxon>Nymphalinae</taxon>
        <taxon>Euphydryas</taxon>
    </lineage>
</organism>
<sequence>MDGLVNVLKDLQNVITKGFTNFKKCSKDKLTVEYIETRQELLEKDWSLFKDTNTKIYESFKIENIGQKVVDIYDAVEDTYIMYKSHMKTTLNKIRVSKGPIQGTVHTENMETPQNINVMHAQVKEDDVLKRFWEIEEQNSPNKILTPEKKKCEEFYSSTTRRGKSRFKLRKWNSNNQEIVQKIRSTECSEVQINKLRTNNDIHKDIDIKEHPKMHKIDYNRPNYSNEVNVDMEDSVKTYVALVPESSLFERFSTLTKLIRIVAYCRRFLKQNKIYHGLYLQKVELDVTLESCIRQTQKEFFLKSYIQLKDKGFLQLKSSSLKSLCPYRDAKGIIRVAGRLEKSHLNEQMKHPILLPHASHLTRLIIDDAHKKTLHGGLQYKWSYKVPEPKIGDIVLIKEDNLPPSRWLLGRILEKHPGDDGITRVVTLRTKSSTIKRPTSKICILPVAE</sequence>
<dbReference type="EMBL" id="CAKOGL010000020">
    <property type="protein sequence ID" value="CAH2098606.1"/>
    <property type="molecule type" value="Genomic_DNA"/>
</dbReference>
<dbReference type="InterPro" id="IPR040676">
    <property type="entry name" value="DUF5641"/>
</dbReference>
<gene>
    <name evidence="2" type="ORF">EEDITHA_LOCUS13706</name>
</gene>
<comment type="caution">
    <text evidence="2">The sequence shown here is derived from an EMBL/GenBank/DDBJ whole genome shotgun (WGS) entry which is preliminary data.</text>
</comment>
<feature type="domain" description="DUF5641" evidence="1">
    <location>
        <begin position="380"/>
        <end position="445"/>
    </location>
</feature>
<keyword evidence="3" id="KW-1185">Reference proteome</keyword>
<dbReference type="PANTHER" id="PTHR47331">
    <property type="entry name" value="PHD-TYPE DOMAIN-CONTAINING PROTEIN"/>
    <property type="match status" value="1"/>
</dbReference>
<proteinExistence type="predicted"/>
<dbReference type="Proteomes" id="UP001153954">
    <property type="component" value="Unassembled WGS sequence"/>
</dbReference>
<dbReference type="Pfam" id="PF18701">
    <property type="entry name" value="DUF5641"/>
    <property type="match status" value="1"/>
</dbReference>
<name>A0AAU9UHV4_EUPED</name>
<accession>A0AAU9UHV4</accession>